<evidence type="ECO:0000313" key="4">
    <source>
        <dbReference type="EMBL" id="KAH7135231.1"/>
    </source>
</evidence>
<feature type="domain" description="SH3" evidence="3">
    <location>
        <begin position="11"/>
        <end position="72"/>
    </location>
</feature>
<dbReference type="GO" id="GO:0005654">
    <property type="term" value="C:nucleoplasm"/>
    <property type="evidence" value="ECO:0007669"/>
    <property type="project" value="TreeGrafter"/>
</dbReference>
<gene>
    <name evidence="4" type="ORF">B0J11DRAFT_155471</name>
</gene>
<proteinExistence type="predicted"/>
<dbReference type="AlphaFoldDB" id="A0A9P9EDP1"/>
<dbReference type="Proteomes" id="UP000700596">
    <property type="component" value="Unassembled WGS sequence"/>
</dbReference>
<dbReference type="OrthoDB" id="19092at2759"/>
<keyword evidence="1 2" id="KW-0728">SH3 domain</keyword>
<dbReference type="EMBL" id="JAGMWT010000002">
    <property type="protein sequence ID" value="KAH7135231.1"/>
    <property type="molecule type" value="Genomic_DNA"/>
</dbReference>
<dbReference type="InterPro" id="IPR001452">
    <property type="entry name" value="SH3_domain"/>
</dbReference>
<dbReference type="PANTHER" id="PTHR14206">
    <property type="entry name" value="BRAIN-SPECIFIC ANGIOGENESIS INHIBITOR 1-ASSOCIATED PROTEIN 2"/>
    <property type="match status" value="1"/>
</dbReference>
<protein>
    <submittedName>
        <fullName evidence="4">SH3 domain-containing protein</fullName>
    </submittedName>
</protein>
<accession>A0A9P9EDP1</accession>
<evidence type="ECO:0000259" key="3">
    <source>
        <dbReference type="PROSITE" id="PS50002"/>
    </source>
</evidence>
<dbReference type="GO" id="GO:0051764">
    <property type="term" value="P:actin crosslink formation"/>
    <property type="evidence" value="ECO:0007669"/>
    <property type="project" value="TreeGrafter"/>
</dbReference>
<dbReference type="InterPro" id="IPR036028">
    <property type="entry name" value="SH3-like_dom_sf"/>
</dbReference>
<dbReference type="Pfam" id="PF14604">
    <property type="entry name" value="SH3_9"/>
    <property type="match status" value="1"/>
</dbReference>
<evidence type="ECO:0000313" key="5">
    <source>
        <dbReference type="Proteomes" id="UP000700596"/>
    </source>
</evidence>
<organism evidence="4 5">
    <name type="scientific">Dendryphion nanum</name>
    <dbReference type="NCBI Taxonomy" id="256645"/>
    <lineage>
        <taxon>Eukaryota</taxon>
        <taxon>Fungi</taxon>
        <taxon>Dikarya</taxon>
        <taxon>Ascomycota</taxon>
        <taxon>Pezizomycotina</taxon>
        <taxon>Dothideomycetes</taxon>
        <taxon>Pleosporomycetidae</taxon>
        <taxon>Pleosporales</taxon>
        <taxon>Torulaceae</taxon>
        <taxon>Dendryphion</taxon>
    </lineage>
</organism>
<reference evidence="4" key="1">
    <citation type="journal article" date="2021" name="Nat. Commun.">
        <title>Genetic determinants of endophytism in the Arabidopsis root mycobiome.</title>
        <authorList>
            <person name="Mesny F."/>
            <person name="Miyauchi S."/>
            <person name="Thiergart T."/>
            <person name="Pickel B."/>
            <person name="Atanasova L."/>
            <person name="Karlsson M."/>
            <person name="Huettel B."/>
            <person name="Barry K.W."/>
            <person name="Haridas S."/>
            <person name="Chen C."/>
            <person name="Bauer D."/>
            <person name="Andreopoulos W."/>
            <person name="Pangilinan J."/>
            <person name="LaButti K."/>
            <person name="Riley R."/>
            <person name="Lipzen A."/>
            <person name="Clum A."/>
            <person name="Drula E."/>
            <person name="Henrissat B."/>
            <person name="Kohler A."/>
            <person name="Grigoriev I.V."/>
            <person name="Martin F.M."/>
            <person name="Hacquard S."/>
        </authorList>
    </citation>
    <scope>NUCLEOTIDE SEQUENCE</scope>
    <source>
        <strain evidence="4">MPI-CAGE-CH-0243</strain>
    </source>
</reference>
<dbReference type="GO" id="GO:0005829">
    <property type="term" value="C:cytosol"/>
    <property type="evidence" value="ECO:0007669"/>
    <property type="project" value="TreeGrafter"/>
</dbReference>
<dbReference type="SUPFAM" id="SSF50044">
    <property type="entry name" value="SH3-domain"/>
    <property type="match status" value="1"/>
</dbReference>
<dbReference type="InterPro" id="IPR027681">
    <property type="entry name" value="IRSp53/IRTKS/Pinkbar"/>
</dbReference>
<dbReference type="PROSITE" id="PS50002">
    <property type="entry name" value="SH3"/>
    <property type="match status" value="1"/>
</dbReference>
<evidence type="ECO:0000256" key="1">
    <source>
        <dbReference type="ARBA" id="ARBA00022443"/>
    </source>
</evidence>
<dbReference type="SMART" id="SM00326">
    <property type="entry name" value="SH3"/>
    <property type="match status" value="1"/>
</dbReference>
<evidence type="ECO:0000256" key="2">
    <source>
        <dbReference type="PROSITE-ProRule" id="PRU00192"/>
    </source>
</evidence>
<name>A0A9P9EDP1_9PLEO</name>
<comment type="caution">
    <text evidence="4">The sequence shown here is derived from an EMBL/GenBank/DDBJ whole genome shotgun (WGS) entry which is preliminary data.</text>
</comment>
<dbReference type="PANTHER" id="PTHR14206:SF7">
    <property type="entry name" value="INSULIN RECEPTOR SUBSTRATE 53 KDA, ISOFORM A"/>
    <property type="match status" value="1"/>
</dbReference>
<dbReference type="GO" id="GO:0051017">
    <property type="term" value="P:actin filament bundle assembly"/>
    <property type="evidence" value="ECO:0007669"/>
    <property type="project" value="TreeGrafter"/>
</dbReference>
<dbReference type="GO" id="GO:0030838">
    <property type="term" value="P:positive regulation of actin filament polymerization"/>
    <property type="evidence" value="ECO:0007669"/>
    <property type="project" value="TreeGrafter"/>
</dbReference>
<dbReference type="CDD" id="cd00174">
    <property type="entry name" value="SH3"/>
    <property type="match status" value="1"/>
</dbReference>
<dbReference type="Gene3D" id="2.30.30.40">
    <property type="entry name" value="SH3 Domains"/>
    <property type="match status" value="1"/>
</dbReference>
<sequence length="72" mass="8189">MSNTPQPESPPRPVRVKARYAFVPERDTELRLNPGDELVVLHVERSGWLYGTCEASGSSGWFPMSYTYDVEE</sequence>
<keyword evidence="5" id="KW-1185">Reference proteome</keyword>